<feature type="repeat" description="RCC1" evidence="2">
    <location>
        <begin position="2"/>
        <end position="57"/>
    </location>
</feature>
<dbReference type="Proteomes" id="UP001209570">
    <property type="component" value="Unassembled WGS sequence"/>
</dbReference>
<dbReference type="Gene3D" id="2.130.10.30">
    <property type="entry name" value="Regulator of chromosome condensation 1/beta-lactamase-inhibitor protein II"/>
    <property type="match status" value="2"/>
</dbReference>
<dbReference type="PROSITE" id="PS50012">
    <property type="entry name" value="RCC1_3"/>
    <property type="match status" value="5"/>
</dbReference>
<evidence type="ECO:0000256" key="2">
    <source>
        <dbReference type="PROSITE-ProRule" id="PRU00235"/>
    </source>
</evidence>
<dbReference type="InterPro" id="IPR051625">
    <property type="entry name" value="Signaling_Regulatory_Domain"/>
</dbReference>
<accession>A0AAD5QAT0</accession>
<keyword evidence="4" id="KW-1185">Reference proteome</keyword>
<feature type="repeat" description="RCC1" evidence="2">
    <location>
        <begin position="58"/>
        <end position="109"/>
    </location>
</feature>
<protein>
    <recommendedName>
        <fullName evidence="5">Regulator of chromosome condensation (RCC1)-like protein</fullName>
    </recommendedName>
</protein>
<dbReference type="InterPro" id="IPR000408">
    <property type="entry name" value="Reg_chr_condens"/>
</dbReference>
<evidence type="ECO:0000313" key="3">
    <source>
        <dbReference type="EMBL" id="KAJ0400988.1"/>
    </source>
</evidence>
<name>A0AAD5QAT0_PYTIN</name>
<dbReference type="SUPFAM" id="SSF50985">
    <property type="entry name" value="RCC1/BLIP-II"/>
    <property type="match status" value="1"/>
</dbReference>
<evidence type="ECO:0008006" key="5">
    <source>
        <dbReference type="Google" id="ProtNLM"/>
    </source>
</evidence>
<comment type="caution">
    <text evidence="3">The sequence shown here is derived from an EMBL/GenBank/DDBJ whole genome shotgun (WGS) entry which is preliminary data.</text>
</comment>
<reference evidence="3" key="1">
    <citation type="submission" date="2021-12" db="EMBL/GenBank/DDBJ databases">
        <title>Prjna785345.</title>
        <authorList>
            <person name="Rujirawat T."/>
            <person name="Krajaejun T."/>
        </authorList>
    </citation>
    <scope>NUCLEOTIDE SEQUENCE</scope>
    <source>
        <strain evidence="3">Pi057C3</strain>
    </source>
</reference>
<evidence type="ECO:0000313" key="4">
    <source>
        <dbReference type="Proteomes" id="UP001209570"/>
    </source>
</evidence>
<feature type="repeat" description="RCC1" evidence="2">
    <location>
        <begin position="218"/>
        <end position="262"/>
    </location>
</feature>
<dbReference type="PROSITE" id="PS00626">
    <property type="entry name" value="RCC1_2"/>
    <property type="match status" value="1"/>
</dbReference>
<dbReference type="AlphaFoldDB" id="A0AAD5QAT0"/>
<dbReference type="PANTHER" id="PTHR22872">
    <property type="entry name" value="BTK-BINDING PROTEIN-RELATED"/>
    <property type="match status" value="1"/>
</dbReference>
<feature type="repeat" description="RCC1" evidence="2">
    <location>
        <begin position="110"/>
        <end position="161"/>
    </location>
</feature>
<sequence length="262" mass="27996">MALVSCWGWGGNGQLGLGDRDSRIKPQVVRSLASVAVRGSVAQVVCGSRFTVALTTRGALFAWGKNDYGQLGTGDNRAQIEPRLIEALAGVSIVSVATKGSHVLARTSDGQVYTWGRGDEGQLGHGDRLSTAQPRLVQALARQRVHLICAGRSHSVAVTSEGAIYSWGSNEDGALGRNGSTADDFVSPEPQQIEALPKLHVLQIDCGSRHTVVLMADHRVFVWGWGIYGQLGLGDTQSQPVPTELTVLRGKNVQRICCGWDD</sequence>
<dbReference type="PRINTS" id="PR00633">
    <property type="entry name" value="RCCNDNSATION"/>
</dbReference>
<organism evidence="3 4">
    <name type="scientific">Pythium insidiosum</name>
    <name type="common">Pythiosis disease agent</name>
    <dbReference type="NCBI Taxonomy" id="114742"/>
    <lineage>
        <taxon>Eukaryota</taxon>
        <taxon>Sar</taxon>
        <taxon>Stramenopiles</taxon>
        <taxon>Oomycota</taxon>
        <taxon>Peronosporomycetes</taxon>
        <taxon>Pythiales</taxon>
        <taxon>Pythiaceae</taxon>
        <taxon>Pythium</taxon>
    </lineage>
</organism>
<feature type="repeat" description="RCC1" evidence="2">
    <location>
        <begin position="162"/>
        <end position="217"/>
    </location>
</feature>
<dbReference type="EMBL" id="JAKCXM010000140">
    <property type="protein sequence ID" value="KAJ0400988.1"/>
    <property type="molecule type" value="Genomic_DNA"/>
</dbReference>
<keyword evidence="1" id="KW-0677">Repeat</keyword>
<gene>
    <name evidence="3" type="ORF">P43SY_003542</name>
</gene>
<dbReference type="Pfam" id="PF00415">
    <property type="entry name" value="RCC1"/>
    <property type="match status" value="5"/>
</dbReference>
<evidence type="ECO:0000256" key="1">
    <source>
        <dbReference type="ARBA" id="ARBA00022737"/>
    </source>
</evidence>
<dbReference type="InterPro" id="IPR009091">
    <property type="entry name" value="RCC1/BLIP-II"/>
</dbReference>
<proteinExistence type="predicted"/>